<evidence type="ECO:0000313" key="2">
    <source>
        <dbReference type="EMBL" id="PQJ72270.1"/>
    </source>
</evidence>
<feature type="signal peptide" evidence="1">
    <location>
        <begin position="1"/>
        <end position="30"/>
    </location>
</feature>
<gene>
    <name evidence="2" type="ORF">BTO14_02950</name>
</gene>
<dbReference type="AlphaFoldDB" id="A0A2P6CBI4"/>
<reference evidence="2 3" key="1">
    <citation type="submission" date="2016-12" db="EMBL/GenBank/DDBJ databases">
        <title>Trade-off between light-utilization and light-protection in marine flavobacteria.</title>
        <authorList>
            <person name="Kumagai Y."/>
            <person name="Yoshizawa S."/>
            <person name="Kogure K."/>
            <person name="Iwasaki W."/>
        </authorList>
    </citation>
    <scope>NUCLEOTIDE SEQUENCE [LARGE SCALE GENOMIC DNA]</scope>
    <source>
        <strain evidence="2 3">KCTC 12100</strain>
    </source>
</reference>
<evidence type="ECO:0000313" key="3">
    <source>
        <dbReference type="Proteomes" id="UP000247345"/>
    </source>
</evidence>
<sequence>MRKTNLMQKSSMLFLSTLLMSLFFIGCSSDDEDDDEYGNWVESSTFDGNSRANSVSFTIGTKGYLVTGHDGDDYLADTWEYNSDNDYWVKKASFPGVARSAAVGFSINGKGYLGTGYDGENRLNDFWEYDPSSDTWTQKADFAGTARYGAIAFTIGNDGYIGTGYDGSEQKDFWKYNVAANTWEQSVGFGGEKRQNASVFTINNVAYIGLGIHNGAYEKDFYAFNGTTWTRLTDLDDDEDDDDDYEILLSSGTAFSLNGKGYVTTGISGSITTESWEYDPSTDTWEELPVFEGTARQDASSFTFDSKAFVLMGRSGSYYFDDVWEFRPDELENEDD</sequence>
<feature type="chain" id="PRO_5015175007" evidence="1">
    <location>
        <begin position="31"/>
        <end position="336"/>
    </location>
</feature>
<dbReference type="Pfam" id="PF01344">
    <property type="entry name" value="Kelch_1"/>
    <property type="match status" value="1"/>
</dbReference>
<keyword evidence="1" id="KW-0732">Signal</keyword>
<comment type="caution">
    <text evidence="2">The sequence shown here is derived from an EMBL/GenBank/DDBJ whole genome shotgun (WGS) entry which is preliminary data.</text>
</comment>
<dbReference type="Proteomes" id="UP000247345">
    <property type="component" value="Unassembled WGS sequence"/>
</dbReference>
<keyword evidence="3" id="KW-1185">Reference proteome</keyword>
<proteinExistence type="predicted"/>
<dbReference type="InterPro" id="IPR015915">
    <property type="entry name" value="Kelch-typ_b-propeller"/>
</dbReference>
<dbReference type="SUPFAM" id="SSF117281">
    <property type="entry name" value="Kelch motif"/>
    <property type="match status" value="1"/>
</dbReference>
<dbReference type="InterPro" id="IPR006652">
    <property type="entry name" value="Kelch_1"/>
</dbReference>
<evidence type="ECO:0000256" key="1">
    <source>
        <dbReference type="SAM" id="SignalP"/>
    </source>
</evidence>
<dbReference type="PANTHER" id="PTHR45632">
    <property type="entry name" value="LD33804P"/>
    <property type="match status" value="1"/>
</dbReference>
<name>A0A2P6CBI4_9FLAO</name>
<organism evidence="2 3">
    <name type="scientific">Polaribacter butkevichii</name>
    <dbReference type="NCBI Taxonomy" id="218490"/>
    <lineage>
        <taxon>Bacteria</taxon>
        <taxon>Pseudomonadati</taxon>
        <taxon>Bacteroidota</taxon>
        <taxon>Flavobacteriia</taxon>
        <taxon>Flavobacteriales</taxon>
        <taxon>Flavobacteriaceae</taxon>
    </lineage>
</organism>
<dbReference type="EMBL" id="MSCK01000001">
    <property type="protein sequence ID" value="PQJ72270.1"/>
    <property type="molecule type" value="Genomic_DNA"/>
</dbReference>
<dbReference type="PROSITE" id="PS51257">
    <property type="entry name" value="PROKAR_LIPOPROTEIN"/>
    <property type="match status" value="1"/>
</dbReference>
<dbReference type="RefSeq" id="WP_105047933.1">
    <property type="nucleotide sequence ID" value="NZ_CP150661.1"/>
</dbReference>
<dbReference type="OrthoDB" id="103335at2"/>
<protein>
    <submittedName>
        <fullName evidence="2">Galactose oxidase</fullName>
    </submittedName>
</protein>
<accession>A0A2P6CBI4</accession>
<dbReference type="Gene3D" id="2.120.10.80">
    <property type="entry name" value="Kelch-type beta propeller"/>
    <property type="match status" value="2"/>
</dbReference>